<gene>
    <name evidence="3" type="ORF">GCM10014713_69440</name>
</gene>
<dbReference type="AlphaFoldDB" id="A0A918HK51"/>
<evidence type="ECO:0000313" key="3">
    <source>
        <dbReference type="EMBL" id="GGT67013.1"/>
    </source>
</evidence>
<name>A0A918HK51_9ACTN</name>
<proteinExistence type="predicted"/>
<feature type="region of interest" description="Disordered" evidence="1">
    <location>
        <begin position="146"/>
        <end position="167"/>
    </location>
</feature>
<sequence>MVTTDTGRHLTYDRPVYALGTRTAEPAAPGPGRATRAYSADTAAELHKHLQDRPGSVAVVGGCLTGIEMAAKLAETYGSRPGLSVRPLTGSRVGLGLSSRGRSHVIRVLAARGVRIEKGRHVTHPDDVDADVDTGLATSAGLTRALGPDRRGRVSASGLPPRGVRAR</sequence>
<keyword evidence="4" id="KW-1185">Reference proteome</keyword>
<feature type="domain" description="FAD/NAD(P)-binding" evidence="2">
    <location>
        <begin position="5"/>
        <end position="126"/>
    </location>
</feature>
<dbReference type="Pfam" id="PF07992">
    <property type="entry name" value="Pyr_redox_2"/>
    <property type="match status" value="1"/>
</dbReference>
<dbReference type="InterPro" id="IPR036188">
    <property type="entry name" value="FAD/NAD-bd_sf"/>
</dbReference>
<evidence type="ECO:0000256" key="1">
    <source>
        <dbReference type="SAM" id="MobiDB-lite"/>
    </source>
</evidence>
<dbReference type="InterPro" id="IPR023753">
    <property type="entry name" value="FAD/NAD-binding_dom"/>
</dbReference>
<comment type="caution">
    <text evidence="3">The sequence shown here is derived from an EMBL/GenBank/DDBJ whole genome shotgun (WGS) entry which is preliminary data.</text>
</comment>
<protein>
    <recommendedName>
        <fullName evidence="2">FAD/NAD(P)-binding domain-containing protein</fullName>
    </recommendedName>
</protein>
<dbReference type="Gene3D" id="3.50.50.60">
    <property type="entry name" value="FAD/NAD(P)-binding domain"/>
    <property type="match status" value="2"/>
</dbReference>
<dbReference type="GO" id="GO:0016491">
    <property type="term" value="F:oxidoreductase activity"/>
    <property type="evidence" value="ECO:0007669"/>
    <property type="project" value="InterPro"/>
</dbReference>
<reference evidence="3" key="2">
    <citation type="submission" date="2020-09" db="EMBL/GenBank/DDBJ databases">
        <authorList>
            <person name="Sun Q."/>
            <person name="Ohkuma M."/>
        </authorList>
    </citation>
    <scope>NUCLEOTIDE SEQUENCE</scope>
    <source>
        <strain evidence="3">JCM 3172</strain>
    </source>
</reference>
<reference evidence="3" key="1">
    <citation type="journal article" date="2014" name="Int. J. Syst. Evol. Microbiol.">
        <title>Complete genome sequence of Corynebacterium casei LMG S-19264T (=DSM 44701T), isolated from a smear-ripened cheese.</title>
        <authorList>
            <consortium name="US DOE Joint Genome Institute (JGI-PGF)"/>
            <person name="Walter F."/>
            <person name="Albersmeier A."/>
            <person name="Kalinowski J."/>
            <person name="Ruckert C."/>
        </authorList>
    </citation>
    <scope>NUCLEOTIDE SEQUENCE</scope>
    <source>
        <strain evidence="3">JCM 3172</strain>
    </source>
</reference>
<dbReference type="Proteomes" id="UP000619486">
    <property type="component" value="Unassembled WGS sequence"/>
</dbReference>
<evidence type="ECO:0000259" key="2">
    <source>
        <dbReference type="Pfam" id="PF07992"/>
    </source>
</evidence>
<organism evidence="3 4">
    <name type="scientific">Streptomyces purpureus</name>
    <dbReference type="NCBI Taxonomy" id="1951"/>
    <lineage>
        <taxon>Bacteria</taxon>
        <taxon>Bacillati</taxon>
        <taxon>Actinomycetota</taxon>
        <taxon>Actinomycetes</taxon>
        <taxon>Kitasatosporales</taxon>
        <taxon>Streptomycetaceae</taxon>
        <taxon>Streptomyces</taxon>
    </lineage>
</organism>
<evidence type="ECO:0000313" key="4">
    <source>
        <dbReference type="Proteomes" id="UP000619486"/>
    </source>
</evidence>
<dbReference type="SUPFAM" id="SSF51905">
    <property type="entry name" value="FAD/NAD(P)-binding domain"/>
    <property type="match status" value="1"/>
</dbReference>
<accession>A0A918HK51</accession>
<dbReference type="EMBL" id="BMQQ01000063">
    <property type="protein sequence ID" value="GGT67013.1"/>
    <property type="molecule type" value="Genomic_DNA"/>
</dbReference>